<keyword evidence="2" id="KW-1185">Reference proteome</keyword>
<dbReference type="RefSeq" id="WP_168677350.1">
    <property type="nucleotide sequence ID" value="NZ_JAAXOY010000030.1"/>
</dbReference>
<protein>
    <recommendedName>
        <fullName evidence="3">DUF3800 domain-containing protein</fullName>
    </recommendedName>
</protein>
<proteinExistence type="predicted"/>
<accession>A0ABX1JVZ6</accession>
<comment type="caution">
    <text evidence="1">The sequence shown here is derived from an EMBL/GenBank/DDBJ whole genome shotgun (WGS) entry which is preliminary data.</text>
</comment>
<evidence type="ECO:0000313" key="2">
    <source>
        <dbReference type="Proteomes" id="UP000777774"/>
    </source>
</evidence>
<gene>
    <name evidence="1" type="ORF">HGA02_02830</name>
</gene>
<organism evidence="1 2">
    <name type="scientific">Cellulomonas septica</name>
    <dbReference type="NCBI Taxonomy" id="285080"/>
    <lineage>
        <taxon>Bacteria</taxon>
        <taxon>Bacillati</taxon>
        <taxon>Actinomycetota</taxon>
        <taxon>Actinomycetes</taxon>
        <taxon>Micrococcales</taxon>
        <taxon>Cellulomonadaceae</taxon>
        <taxon>Cellulomonas</taxon>
    </lineage>
</organism>
<name>A0ABX1JVZ6_9CELL</name>
<dbReference type="Proteomes" id="UP000777774">
    <property type="component" value="Unassembled WGS sequence"/>
</dbReference>
<evidence type="ECO:0008006" key="3">
    <source>
        <dbReference type="Google" id="ProtNLM"/>
    </source>
</evidence>
<reference evidence="1 2" key="1">
    <citation type="submission" date="2020-04" db="EMBL/GenBank/DDBJ databases">
        <title>MicrobeNet Type strains.</title>
        <authorList>
            <person name="Nicholson A.C."/>
        </authorList>
    </citation>
    <scope>NUCLEOTIDE SEQUENCE [LARGE SCALE GENOMIC DNA]</scope>
    <source>
        <strain evidence="1 2">ATCC BAA-787</strain>
    </source>
</reference>
<sequence>MNVPFVAGVVTGVQVSQDRPSVTVGEGGPVSAQRAHVTSHLVIRHQVMNAMEGRPWNLALRGLDRLFEALRREARVAQTQVWLATDIETKADAAHDEILQYIDTDDGSVVADIPAEERSGRLAALALRYIETRARLAWTSADEASQNVGEAGHAGVLHAFATANAVPTAAEVATVVSAVGGLYEFRPTTKANGSRPALAGQLAARHFTEVFTTYTGLPEAWYDDPNLRAGVANLAWAQLVAAAPTGPKSWAPGGAPPPGARPEFDASFVSVLQHLATSVHVARIP</sequence>
<dbReference type="EMBL" id="JAAXOY010000030">
    <property type="protein sequence ID" value="NKY38488.1"/>
    <property type="molecule type" value="Genomic_DNA"/>
</dbReference>
<evidence type="ECO:0000313" key="1">
    <source>
        <dbReference type="EMBL" id="NKY38488.1"/>
    </source>
</evidence>